<dbReference type="Pfam" id="PF11246">
    <property type="entry name" value="Phage_gp53"/>
    <property type="match status" value="1"/>
</dbReference>
<dbReference type="EMBL" id="MG746602">
    <property type="protein sequence ID" value="AUO78886.1"/>
    <property type="molecule type" value="Genomic_DNA"/>
</dbReference>
<reference evidence="2" key="1">
    <citation type="submission" date="2018-01" db="EMBL/GenBank/DDBJ databases">
        <title>Direct submission.</title>
        <authorList>
            <person name="Ciacci N."/>
        </authorList>
    </citation>
    <scope>NUCLEOTIDE SEQUENCE [LARGE SCALE GENOMIC DNA]</scope>
</reference>
<evidence type="ECO:0000313" key="1">
    <source>
        <dbReference type="EMBL" id="AUO78886.1"/>
    </source>
</evidence>
<keyword evidence="2" id="KW-1185">Reference proteome</keyword>
<evidence type="ECO:0000313" key="2">
    <source>
        <dbReference type="Proteomes" id="UP000240294"/>
    </source>
</evidence>
<dbReference type="Proteomes" id="UP000240294">
    <property type="component" value="Genome"/>
</dbReference>
<organism evidence="1 2">
    <name type="scientific">Klebsiella phage vB_Kpn_F48</name>
    <dbReference type="NCBI Taxonomy" id="2070028"/>
    <lineage>
        <taxon>Viruses</taxon>
        <taxon>Duplodnaviria</taxon>
        <taxon>Heunggongvirae</taxon>
        <taxon>Uroviricota</taxon>
        <taxon>Caudoviricetes</taxon>
        <taxon>Marfavirus</taxon>
        <taxon>Marfavirus F48</taxon>
    </lineage>
</organism>
<protein>
    <submittedName>
        <fullName evidence="1">Baseplate wedge</fullName>
    </submittedName>
</protein>
<accession>A0A2I6UG47</accession>
<gene>
    <name evidence="1" type="ORF">vBKpnF48_261</name>
</gene>
<dbReference type="InterPro" id="IPR022607">
    <property type="entry name" value="Phage_T4_Gp53_baseplate_wedge"/>
</dbReference>
<sequence length="195" mass="22822">MLFSFFNPIEYQAKTTGSKKIIPTANIYRDYQEYFDRVAVNYLLQNYYIQGAPRPEELSYELYGNTQFYWILLMCNGIYDPYHGWIKSQDACYQAAEQKYSKVGGNQILYHVDADGNRYYNVEQVPPNSGIWWAKGENDYTKDSHIQYRGALAAVDVYEDAILENEKLRQIKIINPVDIESFLSDIVREMEKAPE</sequence>
<proteinExistence type="predicted"/>
<name>A0A2I6UG47_9CAUD</name>